<accession>A0AAF3FGI5</accession>
<evidence type="ECO:0000259" key="12">
    <source>
        <dbReference type="PROSITE" id="PS51873"/>
    </source>
</evidence>
<dbReference type="AlphaFoldDB" id="A0AAF3FGI5"/>
<evidence type="ECO:0000313" key="13">
    <source>
        <dbReference type="Proteomes" id="UP000887575"/>
    </source>
</evidence>
<dbReference type="PROSITE" id="PS51873">
    <property type="entry name" value="TRIAD"/>
    <property type="match status" value="1"/>
</dbReference>
<evidence type="ECO:0000256" key="8">
    <source>
        <dbReference type="ARBA" id="ARBA00022833"/>
    </source>
</evidence>
<dbReference type="WBParaSite" id="MBELARI_LOCUS5931.2">
    <property type="protein sequence ID" value="MBELARI_LOCUS5931.2"/>
    <property type="gene ID" value="MBELARI_LOCUS5931"/>
</dbReference>
<dbReference type="Gene3D" id="1.20.120.1750">
    <property type="match status" value="1"/>
</dbReference>
<feature type="region of interest" description="Disordered" evidence="10">
    <location>
        <begin position="37"/>
        <end position="72"/>
    </location>
</feature>
<evidence type="ECO:0000256" key="3">
    <source>
        <dbReference type="ARBA" id="ARBA00022679"/>
    </source>
</evidence>
<keyword evidence="7" id="KW-0833">Ubl conjugation pathway</keyword>
<dbReference type="Gene3D" id="3.30.40.10">
    <property type="entry name" value="Zinc/RING finger domain, C3HC4 (zinc finger)"/>
    <property type="match status" value="1"/>
</dbReference>
<dbReference type="InterPro" id="IPR013083">
    <property type="entry name" value="Znf_RING/FYVE/PHD"/>
</dbReference>
<evidence type="ECO:0000256" key="7">
    <source>
        <dbReference type="ARBA" id="ARBA00022786"/>
    </source>
</evidence>
<evidence type="ECO:0000256" key="10">
    <source>
        <dbReference type="SAM" id="MobiDB-lite"/>
    </source>
</evidence>
<evidence type="ECO:0000256" key="6">
    <source>
        <dbReference type="ARBA" id="ARBA00022771"/>
    </source>
</evidence>
<keyword evidence="5" id="KW-0677">Repeat</keyword>
<feature type="domain" description="RING-type" evidence="11">
    <location>
        <begin position="751"/>
        <end position="795"/>
    </location>
</feature>
<keyword evidence="8" id="KW-0862">Zinc</keyword>
<dbReference type="InterPro" id="IPR001841">
    <property type="entry name" value="Znf_RING"/>
</dbReference>
<dbReference type="Pfam" id="PF01485">
    <property type="entry name" value="IBR"/>
    <property type="match status" value="1"/>
</dbReference>
<feature type="domain" description="RING-type" evidence="12">
    <location>
        <begin position="747"/>
        <end position="987"/>
    </location>
</feature>
<evidence type="ECO:0000256" key="4">
    <source>
        <dbReference type="ARBA" id="ARBA00022723"/>
    </source>
</evidence>
<keyword evidence="13" id="KW-1185">Reference proteome</keyword>
<keyword evidence="4" id="KW-0479">Metal-binding</keyword>
<dbReference type="EC" id="2.3.2.31" evidence="2"/>
<proteinExistence type="predicted"/>
<dbReference type="InterPro" id="IPR044066">
    <property type="entry name" value="TRIAD_supradom"/>
</dbReference>
<evidence type="ECO:0000256" key="9">
    <source>
        <dbReference type="PROSITE-ProRule" id="PRU00175"/>
    </source>
</evidence>
<dbReference type="PANTHER" id="PTHR11685">
    <property type="entry name" value="RBR FAMILY RING FINGER AND IBR DOMAIN-CONTAINING"/>
    <property type="match status" value="1"/>
</dbReference>
<dbReference type="GO" id="GO:0008270">
    <property type="term" value="F:zinc ion binding"/>
    <property type="evidence" value="ECO:0007669"/>
    <property type="project" value="UniProtKB-KW"/>
</dbReference>
<evidence type="ECO:0000256" key="1">
    <source>
        <dbReference type="ARBA" id="ARBA00001798"/>
    </source>
</evidence>
<evidence type="ECO:0000256" key="5">
    <source>
        <dbReference type="ARBA" id="ARBA00022737"/>
    </source>
</evidence>
<dbReference type="PROSITE" id="PS50089">
    <property type="entry name" value="ZF_RING_2"/>
    <property type="match status" value="1"/>
</dbReference>
<protein>
    <recommendedName>
        <fullName evidence="2">RBR-type E3 ubiquitin transferase</fullName>
        <ecNumber evidence="2">2.3.2.31</ecNumber>
    </recommendedName>
</protein>
<dbReference type="GO" id="GO:0061630">
    <property type="term" value="F:ubiquitin protein ligase activity"/>
    <property type="evidence" value="ECO:0007669"/>
    <property type="project" value="UniProtKB-EC"/>
</dbReference>
<keyword evidence="3" id="KW-0808">Transferase</keyword>
<dbReference type="InterPro" id="IPR002867">
    <property type="entry name" value="IBR_dom"/>
</dbReference>
<evidence type="ECO:0000259" key="11">
    <source>
        <dbReference type="PROSITE" id="PS50089"/>
    </source>
</evidence>
<keyword evidence="6 9" id="KW-0863">Zinc-finger</keyword>
<dbReference type="PROSITE" id="PS00518">
    <property type="entry name" value="ZF_RING_1"/>
    <property type="match status" value="1"/>
</dbReference>
<dbReference type="GO" id="GO:0016567">
    <property type="term" value="P:protein ubiquitination"/>
    <property type="evidence" value="ECO:0007669"/>
    <property type="project" value="InterPro"/>
</dbReference>
<sequence length="1018" mass="116075">MVSKKNPGKRKKANHVPFVFPFVNASSAASDWEASFDGFVPSASHSPQHDDQSSTSAEHNLNPEDLQLKPYDDNDYIPDDEKDWMKSQLKRNICSIQSTSAWNPPSDFDLSTFKLRSIKIGKERSPRRTHVEEETFRINYSSIEPQLDCFGNMVFMKDCDGNRRPMNSQFIEQTKERIRERVENAVEVFKQELSTVDSEFMKKLLAEIYYLRDACSHPLGPSMAKLATIGLQETQSEGPTPLKRSCFIDWAIGYNDIRLCRIMAPSQEFFACQPVLKVQAADPNNWKEEIETEIKRVTKHSDIRSNLQRERFEMAVPKHNFKVCIGTDFEELMQLQTTRLLHSLGREREDATSTMVTYLDPNQTRSKLSQLATDKGIEAFPCPKELIMGDYCVQSLATEHVNIRLRWQKQPPRRYFFVTVKDPAFLRFANDVFIFHSVAAEITFRKRGAKQLKVFHPPGGIRNQPEALEWVRTLLIPQGIEVEDVKVPLHDRQELDLETQNSLSLVLTEHFIKLFQDELEKFNKNPFGETYEMGITKWIRVCDDKSGTLNTDRIAVCGWPKSYVDSGFAYIRRLFEPKIIHAQTKDEQWLFYGIGAAWLRQKLQAEKETNNLFYDVDATRRRITLWGSETKREDLAFGIHVGINNRLSMEVGAAVSIAPPRFPRNFELVVNHMDWTYGTENVSGFANLLKGDAAPRIDFKKETKSILVRGNVAQYEQLLHLLEGLDQAVYAHFRSLVEDPSFLSMSSRPICGICLGPLSDDFYCLELCGHIFCRECINGQVLHGQHSRDRMPFVCASENCEKPFAASDIKRLLLGAGGGFTLADRAWWWDSEKLKVFVRAALDQLLSRPGAMYFSCLTPDCQGLFEKKKAPPGLPCNGTNKCGSCGRVHCLFCGIEEHQFISCDQYKELREDADVSLKKYMDQLGRTKITPCPQQGCSVVIEKTAGCNHMQCAKCKVHFCWICKHIGKNEGGIYKHLTEAHGGAQDDPWRFDEGGNLIGVPEGEEEAFLHNLIALQQG</sequence>
<evidence type="ECO:0000313" key="14">
    <source>
        <dbReference type="WBParaSite" id="MBELARI_LOCUS5931.2"/>
    </source>
</evidence>
<reference evidence="14" key="1">
    <citation type="submission" date="2024-02" db="UniProtKB">
        <authorList>
            <consortium name="WormBaseParasite"/>
        </authorList>
    </citation>
    <scope>IDENTIFICATION</scope>
</reference>
<comment type="catalytic activity">
    <reaction evidence="1">
        <text>[E2 ubiquitin-conjugating enzyme]-S-ubiquitinyl-L-cysteine + [acceptor protein]-L-lysine = [E2 ubiquitin-conjugating enzyme]-L-cysteine + [acceptor protein]-N(6)-ubiquitinyl-L-lysine.</text>
        <dbReference type="EC" id="2.3.2.31"/>
    </reaction>
</comment>
<name>A0AAF3FGI5_9BILA</name>
<evidence type="ECO:0000256" key="2">
    <source>
        <dbReference type="ARBA" id="ARBA00012251"/>
    </source>
</evidence>
<dbReference type="InterPro" id="IPR031127">
    <property type="entry name" value="E3_UB_ligase_RBR"/>
</dbReference>
<dbReference type="InterPro" id="IPR017907">
    <property type="entry name" value="Znf_RING_CS"/>
</dbReference>
<dbReference type="CDD" id="cd20335">
    <property type="entry name" value="BRcat_RBR"/>
    <property type="match status" value="1"/>
</dbReference>
<dbReference type="Proteomes" id="UP000887575">
    <property type="component" value="Unassembled WGS sequence"/>
</dbReference>
<organism evidence="13 14">
    <name type="scientific">Mesorhabditis belari</name>
    <dbReference type="NCBI Taxonomy" id="2138241"/>
    <lineage>
        <taxon>Eukaryota</taxon>
        <taxon>Metazoa</taxon>
        <taxon>Ecdysozoa</taxon>
        <taxon>Nematoda</taxon>
        <taxon>Chromadorea</taxon>
        <taxon>Rhabditida</taxon>
        <taxon>Rhabditina</taxon>
        <taxon>Rhabditomorpha</taxon>
        <taxon>Rhabditoidea</taxon>
        <taxon>Rhabditidae</taxon>
        <taxon>Mesorhabditinae</taxon>
        <taxon>Mesorhabditis</taxon>
    </lineage>
</organism>
<dbReference type="SUPFAM" id="SSF57850">
    <property type="entry name" value="RING/U-box"/>
    <property type="match status" value="2"/>
</dbReference>